<dbReference type="Gene3D" id="1.50.10.10">
    <property type="match status" value="1"/>
</dbReference>
<accession>A0A059DWP6</accession>
<keyword evidence="2" id="KW-0413">Isomerase</keyword>
<evidence type="ECO:0008006" key="5">
    <source>
        <dbReference type="Google" id="ProtNLM"/>
    </source>
</evidence>
<comment type="caution">
    <text evidence="3">The sequence shown here is derived from an EMBL/GenBank/DDBJ whole genome shotgun (WGS) entry which is preliminary data.</text>
</comment>
<dbReference type="PANTHER" id="PTHR15108">
    <property type="entry name" value="N-ACYLGLUCOSAMINE-2-EPIMERASE"/>
    <property type="match status" value="1"/>
</dbReference>
<evidence type="ECO:0000256" key="2">
    <source>
        <dbReference type="ARBA" id="ARBA00023235"/>
    </source>
</evidence>
<organism evidence="3 4">
    <name type="scientific">Hyphomonas atlantica</name>
    <dbReference type="NCBI Taxonomy" id="1280948"/>
    <lineage>
        <taxon>Bacteria</taxon>
        <taxon>Pseudomonadati</taxon>
        <taxon>Pseudomonadota</taxon>
        <taxon>Alphaproteobacteria</taxon>
        <taxon>Hyphomonadales</taxon>
        <taxon>Hyphomonadaceae</taxon>
        <taxon>Hyphomonas</taxon>
    </lineage>
</organism>
<protein>
    <recommendedName>
        <fullName evidence="5">Mannose-6-phosphate isomerase</fullName>
    </recommendedName>
</protein>
<dbReference type="EMBL" id="AWFH01000063">
    <property type="protein sequence ID" value="KCZ57793.1"/>
    <property type="molecule type" value="Genomic_DNA"/>
</dbReference>
<dbReference type="InterPro" id="IPR010819">
    <property type="entry name" value="AGE/CE"/>
</dbReference>
<dbReference type="SUPFAM" id="SSF48208">
    <property type="entry name" value="Six-hairpin glycosidases"/>
    <property type="match status" value="1"/>
</dbReference>
<gene>
    <name evidence="3" type="ORF">HY36_11490</name>
</gene>
<keyword evidence="4" id="KW-1185">Reference proteome</keyword>
<dbReference type="STRING" id="1280948.HY36_11490"/>
<name>A0A059DWP6_9PROT</name>
<reference evidence="3 4" key="1">
    <citation type="journal article" date="2014" name="Antonie Van Leeuwenhoek">
        <title>Hyphomonas beringensis sp. nov. and Hyphomonas chukchiensis sp. nov., isolated from surface seawater of the Bering Sea and Chukchi Sea.</title>
        <authorList>
            <person name="Li C."/>
            <person name="Lai Q."/>
            <person name="Li G."/>
            <person name="Dong C."/>
            <person name="Wang J."/>
            <person name="Liao Y."/>
            <person name="Shao Z."/>
        </authorList>
    </citation>
    <scope>NUCLEOTIDE SEQUENCE [LARGE SCALE GENOMIC DNA]</scope>
    <source>
        <strain evidence="3 4">22II1-22F38</strain>
    </source>
</reference>
<sequence length="411" mass="46531">MALATIVILETSALVVQMEVITRIRSWLFDHALPVWTEKCMDSRFGGPVESFSLDGDRPFTDAYKRTFVVARQLYVMSHASLLGEKKAGPLADALFEYLRKVCWRGPESGWVHKVTLEGDILDPTADLYDFAFCLFALSWYYRLSENTDALTLAHQTLDIVERDFAHPSGNGYYNQLPANLPRQQNPHMHLMEGLLAFWEVTNDSRAKDMSNGLATLFRRQLFDKAAGAMPEFFDDSLNPITYSTRNHIEAGHQFEWAWILARHQQLSGDDHTDIVRTLVLNAERFGLHETRGWVMNSNKLDTSSQDRGSRTWPNSERIKGWIALHELTGVSPWHAIERSCETLFGVHLGSSAPRGMWLDTVDEDGKPTCIKIPTSTLYHVFLAFTEVLRVAESSAPLSSNQDSDCNSDSK</sequence>
<dbReference type="InterPro" id="IPR012341">
    <property type="entry name" value="6hp_glycosidase-like_sf"/>
</dbReference>
<dbReference type="RefSeq" id="WP_035555469.1">
    <property type="nucleotide sequence ID" value="NZ_AWFH01000063.1"/>
</dbReference>
<dbReference type="PATRIC" id="fig|1280948.3.peg.3419"/>
<dbReference type="GO" id="GO:0005975">
    <property type="term" value="P:carbohydrate metabolic process"/>
    <property type="evidence" value="ECO:0007669"/>
    <property type="project" value="InterPro"/>
</dbReference>
<dbReference type="Proteomes" id="UP000024547">
    <property type="component" value="Unassembled WGS sequence"/>
</dbReference>
<dbReference type="Pfam" id="PF07221">
    <property type="entry name" value="GlcNAc_2-epim"/>
    <property type="match status" value="1"/>
</dbReference>
<dbReference type="InterPro" id="IPR008928">
    <property type="entry name" value="6-hairpin_glycosidase_sf"/>
</dbReference>
<comment type="similarity">
    <text evidence="1">Belongs to the N-acylglucosamine 2-epimerase family.</text>
</comment>
<dbReference type="AlphaFoldDB" id="A0A059DWP6"/>
<proteinExistence type="inferred from homology"/>
<dbReference type="GO" id="GO:0016853">
    <property type="term" value="F:isomerase activity"/>
    <property type="evidence" value="ECO:0007669"/>
    <property type="project" value="UniProtKB-KW"/>
</dbReference>
<evidence type="ECO:0000256" key="1">
    <source>
        <dbReference type="ARBA" id="ARBA00008558"/>
    </source>
</evidence>
<evidence type="ECO:0000313" key="4">
    <source>
        <dbReference type="Proteomes" id="UP000024547"/>
    </source>
</evidence>
<dbReference type="eggNOG" id="COG2942">
    <property type="taxonomic scope" value="Bacteria"/>
</dbReference>
<dbReference type="OrthoDB" id="9806359at2"/>
<evidence type="ECO:0000313" key="3">
    <source>
        <dbReference type="EMBL" id="KCZ57793.1"/>
    </source>
</evidence>